<evidence type="ECO:0000313" key="11">
    <source>
        <dbReference type="Proteomes" id="UP001295684"/>
    </source>
</evidence>
<feature type="domain" description="Cyclic nucleotide-binding" evidence="9">
    <location>
        <begin position="626"/>
        <end position="739"/>
    </location>
</feature>
<dbReference type="EMBL" id="CAMPGE010008345">
    <property type="protein sequence ID" value="CAI2367246.1"/>
    <property type="molecule type" value="Genomic_DNA"/>
</dbReference>
<proteinExistence type="predicted"/>
<dbReference type="Gene3D" id="2.60.120.10">
    <property type="entry name" value="Jelly Rolls"/>
    <property type="match status" value="2"/>
</dbReference>
<dbReference type="PANTHER" id="PTHR10217">
    <property type="entry name" value="VOLTAGE AND LIGAND GATED POTASSIUM CHANNEL"/>
    <property type="match status" value="1"/>
</dbReference>
<dbReference type="Gene3D" id="1.10.287.630">
    <property type="entry name" value="Helix hairpin bin"/>
    <property type="match status" value="1"/>
</dbReference>
<dbReference type="InterPro" id="IPR000595">
    <property type="entry name" value="cNMP-bd_dom"/>
</dbReference>
<evidence type="ECO:0000256" key="2">
    <source>
        <dbReference type="ARBA" id="ARBA00022448"/>
    </source>
</evidence>
<evidence type="ECO:0000256" key="6">
    <source>
        <dbReference type="ARBA" id="ARBA00023136"/>
    </source>
</evidence>
<dbReference type="SUPFAM" id="SSF81324">
    <property type="entry name" value="Voltage-gated potassium channels"/>
    <property type="match status" value="1"/>
</dbReference>
<dbReference type="CDD" id="cd00038">
    <property type="entry name" value="CAP_ED"/>
    <property type="match status" value="1"/>
</dbReference>
<evidence type="ECO:0000259" key="9">
    <source>
        <dbReference type="PROSITE" id="PS50042"/>
    </source>
</evidence>
<feature type="transmembrane region" description="Helical" evidence="8">
    <location>
        <begin position="214"/>
        <end position="232"/>
    </location>
</feature>
<keyword evidence="5" id="KW-0406">Ion transport</keyword>
<evidence type="ECO:0000256" key="5">
    <source>
        <dbReference type="ARBA" id="ARBA00023065"/>
    </source>
</evidence>
<keyword evidence="3 8" id="KW-0812">Transmembrane</keyword>
<feature type="domain" description="Cyclic nucleotide-binding" evidence="9">
    <location>
        <begin position="394"/>
        <end position="442"/>
    </location>
</feature>
<dbReference type="InterPro" id="IPR005821">
    <property type="entry name" value="Ion_trans_dom"/>
</dbReference>
<feature type="region of interest" description="Disordered" evidence="7">
    <location>
        <begin position="503"/>
        <end position="539"/>
    </location>
</feature>
<dbReference type="Proteomes" id="UP001295684">
    <property type="component" value="Unassembled WGS sequence"/>
</dbReference>
<accession>A0AAD1UG05</accession>
<dbReference type="InterPro" id="IPR050818">
    <property type="entry name" value="KCNH_animal-type"/>
</dbReference>
<keyword evidence="4 8" id="KW-1133">Transmembrane helix</keyword>
<keyword evidence="2" id="KW-0813">Transport</keyword>
<comment type="caution">
    <text evidence="10">The sequence shown here is derived from an EMBL/GenBank/DDBJ whole genome shotgun (WGS) entry which is preliminary data.</text>
</comment>
<dbReference type="AlphaFoldDB" id="A0AAD1UG05"/>
<evidence type="ECO:0000313" key="10">
    <source>
        <dbReference type="EMBL" id="CAI2367246.1"/>
    </source>
</evidence>
<evidence type="ECO:0000256" key="1">
    <source>
        <dbReference type="ARBA" id="ARBA00004141"/>
    </source>
</evidence>
<sequence length="810" mass="94575">MRKETKVNPSKSRFAPTRCISPFMDRRMVEENEIALVQTHCKRGSQKRSKCCKLCSIMCCKCKPIYPNNKYKIKWDILIICLIIWNCTYTPFQFSYLNNTPSIVLIEIFERVFDLLFLIDFYINFRTVYFLSSTGEPVVNPKSIALNYLCSLRFIIDLSASIPIELLLIYTSESSKEFGFLRLLKLAKLFRFGKLLAYLTVESKIKLSFKIGEILFFLILATHWCNCYWYSIVRIEQTWIPPKDQDNDGTVLYTENNVFSEYFLIYYYSLTSLIGADLLPSTFTELYSGILLYILGPIMFGILIGNFSNILYDFTKAERESMEVLDMITQTMFSLRLPIDMQNRVSDFFDIVTQSRMEYNKKAFKSLNHALSNKILVTQCSNTFSQFWEKGTPQERNIRKIAGYLEISHFQMGDIILKQGEKGGKVFFIIDGLTEILLENEDFQYYQQKNVDNFYVRNSVTSRASADKNSVNWRKKDTVREVKDINVDDEDSFQNLFKDDKGYQNESEDWSDISQMSDRKTKSKENSNNHEDNQSQLSEGAEQVLHEFENFKVVNECQEGDFFGEISCITKYLPVTCTVRAVKTTCCGVIGKKHASLVKDIIYQRMYSYKDANFQNWHKTIKNIPLLKRLQFDSCRTLCLHFKRVRFPKGTVLLNFGEINPNTFFLTKGEVGVYVHNKLGKREQLGDEIDICEAKFQHLKESASFNFVCSYLEHESLFTIKVEEDAEIMLLHRSDLIEISLVDIELLHILDRVSTKYQYTGCKYDYYVHRNLLRQRQAEEVKEDPRKPPIPCFNSTNLDKKTTINGQSYV</sequence>
<dbReference type="InterPro" id="IPR018490">
    <property type="entry name" value="cNMP-bd_dom_sf"/>
</dbReference>
<evidence type="ECO:0000256" key="7">
    <source>
        <dbReference type="SAM" id="MobiDB-lite"/>
    </source>
</evidence>
<evidence type="ECO:0000256" key="3">
    <source>
        <dbReference type="ARBA" id="ARBA00022692"/>
    </source>
</evidence>
<dbReference type="SUPFAM" id="SSF51206">
    <property type="entry name" value="cAMP-binding domain-like"/>
    <property type="match status" value="2"/>
</dbReference>
<reference evidence="10" key="1">
    <citation type="submission" date="2023-07" db="EMBL/GenBank/DDBJ databases">
        <authorList>
            <consortium name="AG Swart"/>
            <person name="Singh M."/>
            <person name="Singh A."/>
            <person name="Seah K."/>
            <person name="Emmerich C."/>
        </authorList>
    </citation>
    <scope>NUCLEOTIDE SEQUENCE</scope>
    <source>
        <strain evidence="10">DP1</strain>
    </source>
</reference>
<feature type="transmembrane region" description="Helical" evidence="8">
    <location>
        <begin position="291"/>
        <end position="312"/>
    </location>
</feature>
<protein>
    <recommendedName>
        <fullName evidence="9">Cyclic nucleotide-binding domain-containing protein</fullName>
    </recommendedName>
</protein>
<dbReference type="InterPro" id="IPR014710">
    <property type="entry name" value="RmlC-like_jellyroll"/>
</dbReference>
<dbReference type="Gene3D" id="1.10.287.70">
    <property type="match status" value="1"/>
</dbReference>
<dbReference type="Pfam" id="PF00520">
    <property type="entry name" value="Ion_trans"/>
    <property type="match status" value="1"/>
</dbReference>
<evidence type="ECO:0000256" key="8">
    <source>
        <dbReference type="SAM" id="Phobius"/>
    </source>
</evidence>
<dbReference type="GO" id="GO:0042391">
    <property type="term" value="P:regulation of membrane potential"/>
    <property type="evidence" value="ECO:0007669"/>
    <property type="project" value="TreeGrafter"/>
</dbReference>
<dbReference type="GO" id="GO:0005886">
    <property type="term" value="C:plasma membrane"/>
    <property type="evidence" value="ECO:0007669"/>
    <property type="project" value="TreeGrafter"/>
</dbReference>
<comment type="subcellular location">
    <subcellularLocation>
        <location evidence="1">Membrane</location>
        <topology evidence="1">Multi-pass membrane protein</topology>
    </subcellularLocation>
</comment>
<dbReference type="PANTHER" id="PTHR10217:SF435">
    <property type="entry name" value="POTASSIUM VOLTAGE-GATED CHANNEL PROTEIN EAG"/>
    <property type="match status" value="1"/>
</dbReference>
<gene>
    <name evidence="10" type="ORF">ECRASSUSDP1_LOCUS8526</name>
</gene>
<dbReference type="PROSITE" id="PS50042">
    <property type="entry name" value="CNMP_BINDING_3"/>
    <property type="match status" value="3"/>
</dbReference>
<feature type="transmembrane region" description="Helical" evidence="8">
    <location>
        <begin position="262"/>
        <end position="279"/>
    </location>
</feature>
<organism evidence="10 11">
    <name type="scientific">Euplotes crassus</name>
    <dbReference type="NCBI Taxonomy" id="5936"/>
    <lineage>
        <taxon>Eukaryota</taxon>
        <taxon>Sar</taxon>
        <taxon>Alveolata</taxon>
        <taxon>Ciliophora</taxon>
        <taxon>Intramacronucleata</taxon>
        <taxon>Spirotrichea</taxon>
        <taxon>Hypotrichia</taxon>
        <taxon>Euplotida</taxon>
        <taxon>Euplotidae</taxon>
        <taxon>Moneuplotes</taxon>
    </lineage>
</organism>
<evidence type="ECO:0000256" key="4">
    <source>
        <dbReference type="ARBA" id="ARBA00022989"/>
    </source>
</evidence>
<name>A0AAD1UG05_EUPCR</name>
<feature type="compositionally biased region" description="Basic and acidic residues" evidence="7">
    <location>
        <begin position="517"/>
        <end position="533"/>
    </location>
</feature>
<dbReference type="GO" id="GO:0005249">
    <property type="term" value="F:voltage-gated potassium channel activity"/>
    <property type="evidence" value="ECO:0007669"/>
    <property type="project" value="TreeGrafter"/>
</dbReference>
<keyword evidence="6 8" id="KW-0472">Membrane</keyword>
<feature type="domain" description="Cyclic nucleotide-binding" evidence="9">
    <location>
        <begin position="537"/>
        <end position="593"/>
    </location>
</feature>
<keyword evidence="11" id="KW-1185">Reference proteome</keyword>